<feature type="compositionally biased region" description="Low complexity" evidence="2">
    <location>
        <begin position="1660"/>
        <end position="1670"/>
    </location>
</feature>
<gene>
    <name evidence="3" type="ORF">AURANDRAFT_72101</name>
</gene>
<sequence>MSAPYQPIDDGSGRPGRRRRAAGALLACAALVGAIVRTTGVPWAPPSALLEATPTASASMAVSMSAVQKMTWASSKPSLGLRFAQNVLSATGNTFEGTVQSVPCAEQVKVVTANLQMHWVNATARPSGVLSVEAFEALFADRVGDHSSMDIFFEFNIGFFVVDLDYFAGRLEAHGYAYLPLRWHSAWDNATYYSILANVPGTTTVVEFIGAAFGGPTSESRTARLVDPARYAAYFDDLGDGATAESYVCAKLSFPSTYPDYASLWMRQRQYMTATEIYGSAGGDESRYVLTLEGESFLQWHWVMYPPGSEAGNGASTTLKAAHEAVQEWEDYLSLLTAHTVVSPNCGFNQYLDFHPGIYPNAEGAAEGVGTLDDILYQFARDKVNFRIFHAWDKQHLYANASNSTLYIYYTMPLTGRAFQLIGTASNPWFRRNTKPWTLCSESCTSESNHAVPTDADSGHLPEPPSTSTAGDVTDGIEAASPNASATAGAYVAPPSNTMRRDVLWLAAALLPAARSQSCIAVDFTTHVLTNAAPGAMKVVAIDVDGDGDVDALAASRSDDTVAWYENDGSQSFTEFIITTIVDDPRSVFAIDVDGDGDVDALSTSYLDDTVAWYENDGSQSFTERVITDSADSACSVFAIDVDGDGDVDGLSASSLDDTVAWYENDGSQSFSERIITTLADYARSVFAIDLDGDGDVDALSASSLDDTVAWYENDGSQSFTERVISASADHAESIYAIDVDGDGDVDALSASSEDDTVAWYENDGVDGGAEYVVTTIADGATAVFSIDVDGDGDVDALSASYEDDTVAWYENDGSRSFTRRVITDSANNARSVFAIDVDGDGDVDALSASISDQTFAWYENGCETASPTSSPAPTPSQAPPPRPTFNCASVSFAERIITTLAGWAYSVFAIDVDGDGDVDALSASYGDDTVAWYENDGTESFTERVITNSADGAYSVFALDVGGDGDVDALSASGDDNTVAWHENDGSESFTERIITDSAYLAWSVFAVDVDGDGDVDALSVSANDDTVAWYENDGSQSFAERVITALADNARSVYAIDVDGDGDVDALSASGNDDTVAWYENDGSQSFTERVITTLADYANAVFAIDVDGDGDVDALSASGADETVAWHENDGSQSFTERIITTLAGWPFSVFAIDVDGNGDVDALSAYTGDDIVAWYENDGSQSFTERVVGTPDDPRSVFAIDVDGDGDVDALASSANDDTVAWYENDCGTHAPSASPTATRAPTRPVPAPTPRPTVRCASAALIAEPHVWSDTGGQVTGVHAIDVDGDGDEDIVASVLHVDTVAWYDSGPAAHVIAADFVGAKSARAIDVDGDFDVDVLAASGVADAVAWFENDGSQSFTKHVIANSPDHPASVCAIDVDGDGDVDALSAPLLDDTVAWYENDGSQSFAERVITNSADAATNVFAIDVDGDGDVDALASSANDDTVAWFENDGSQSFSERVVTTLADHAYAVFAIDVDGDADVDALSTSWSDDAVASYENDGSQSFTERVLTTLADNAYAVVAADLDGDGDVDVLSTTGADKVLTLFVDDGGAFVAACVTAQVLDETAVVHLSAIFAEDVDGDGDVDVAVGTHEGLVAVFENACELPPPTAAPSSPPSPAPSSPPSPAPTTAAPSSAPSTTVRPTPRLAPSPPPTRAPTAAPSSPAPTHDPAWLAAELNATLRTLCDGCPAACDAAAAAGDACGAAAEDAALSAEAVARAADAQALGAGVRALALDVADGVLAATAVGALTDNISGAVLRTMSDVLEDAEDAGGDGNATRRVVALRDELLHQAGAFLAANGSVTVSSPAIVVSVQVAAAGEPAAVRVADGYAVALPGEALAGDAAVRIRATLWRRVFRRGGVADGFALVADELEVEVWDAGPVAVSGLAAPVLLRLPAAGGSDRRCVYWDGAWTEANVTLVGGTNGSAILEERAKARGLTGRCLAALLAANGFYALCALGLSAAAAAGSVASDDRDAVARAHLAFFAGACVSQGCAYVHLGLRLGRRLDALGQADERVARLKRRVRTLLRTTGSGAVALGALAAAGAAATDLGPRAAFYLFHVAMRIAEVVVVGVTCRQSLRPRDDAAARESDDFFPLTWARLLRFSDYVRHSADDGKHAFRLSDLVLPPEPAGGSDGVELGEVANPLPGRGDPFDEGDVYGAREEQPVVIVNPTAPRAGGDEGPALGDEGDVYGAKDDDVVVVANPASRHAADADDGPDLGDEGDVYGGDEKEDVVVVDNPAARHSRGGDDDVDVDLGDVYDDPGDAVAGASSLARESHANA</sequence>
<feature type="region of interest" description="Disordered" evidence="2">
    <location>
        <begin position="862"/>
        <end position="883"/>
    </location>
</feature>
<dbReference type="OrthoDB" id="10022113at2759"/>
<proteinExistence type="predicted"/>
<feature type="region of interest" description="Disordered" evidence="2">
    <location>
        <begin position="2212"/>
        <end position="2286"/>
    </location>
</feature>
<feature type="compositionally biased region" description="Pro residues" evidence="2">
    <location>
        <begin position="1650"/>
        <end position="1659"/>
    </location>
</feature>
<dbReference type="KEGG" id="aaf:AURANDRAFT_72101"/>
<dbReference type="PANTHER" id="PTHR44103">
    <property type="entry name" value="PROPROTEIN CONVERTASE P"/>
    <property type="match status" value="1"/>
</dbReference>
<feature type="region of interest" description="Disordered" evidence="2">
    <location>
        <begin position="1235"/>
        <end position="1256"/>
    </location>
</feature>
<dbReference type="Pfam" id="PF13517">
    <property type="entry name" value="FG-GAP_3"/>
    <property type="match status" value="8"/>
</dbReference>
<dbReference type="GeneID" id="20228549"/>
<reference evidence="3 4" key="1">
    <citation type="journal article" date="2011" name="Proc. Natl. Acad. Sci. U.S.A.">
        <title>Niche of harmful alga Aureococcus anophagefferens revealed through ecogenomics.</title>
        <authorList>
            <person name="Gobler C.J."/>
            <person name="Berry D.L."/>
            <person name="Dyhrman S.T."/>
            <person name="Wilhelm S.W."/>
            <person name="Salamov A."/>
            <person name="Lobanov A.V."/>
            <person name="Zhang Y."/>
            <person name="Collier J.L."/>
            <person name="Wurch L.L."/>
            <person name="Kustka A.B."/>
            <person name="Dill B.D."/>
            <person name="Shah M."/>
            <person name="VerBerkmoes N.C."/>
            <person name="Kuo A."/>
            <person name="Terry A."/>
            <person name="Pangilinan J."/>
            <person name="Lindquist E.A."/>
            <person name="Lucas S."/>
            <person name="Paulsen I.T."/>
            <person name="Hattenrath-Lehmann T.K."/>
            <person name="Talmage S.C."/>
            <person name="Walker E.A."/>
            <person name="Koch F."/>
            <person name="Burson A.M."/>
            <person name="Marcoval M.A."/>
            <person name="Tang Y.Z."/>
            <person name="Lecleir G.R."/>
            <person name="Coyne K.J."/>
            <person name="Berg G.M."/>
            <person name="Bertrand E.M."/>
            <person name="Saito M.A."/>
            <person name="Gladyshev V.N."/>
            <person name="Grigoriev I.V."/>
        </authorList>
    </citation>
    <scope>NUCLEOTIDE SEQUENCE [LARGE SCALE GENOMIC DNA]</scope>
    <source>
        <strain evidence="4">CCMP 1984</strain>
    </source>
</reference>
<accession>F0YG03</accession>
<feature type="compositionally biased region" description="Pro residues" evidence="2">
    <location>
        <begin position="1610"/>
        <end position="1631"/>
    </location>
</feature>
<organism evidence="4">
    <name type="scientific">Aureococcus anophagefferens</name>
    <name type="common">Harmful bloom alga</name>
    <dbReference type="NCBI Taxonomy" id="44056"/>
    <lineage>
        <taxon>Eukaryota</taxon>
        <taxon>Sar</taxon>
        <taxon>Stramenopiles</taxon>
        <taxon>Ochrophyta</taxon>
        <taxon>Pelagophyceae</taxon>
        <taxon>Pelagomonadales</taxon>
        <taxon>Pelagomonadaceae</taxon>
        <taxon>Aureococcus</taxon>
    </lineage>
</organism>
<feature type="region of interest" description="Disordered" evidence="2">
    <location>
        <begin position="1610"/>
        <end position="1674"/>
    </location>
</feature>
<dbReference type="Proteomes" id="UP000002729">
    <property type="component" value="Unassembled WGS sequence"/>
</dbReference>
<keyword evidence="4" id="KW-1185">Reference proteome</keyword>
<dbReference type="SMART" id="SM00320">
    <property type="entry name" value="WD40"/>
    <property type="match status" value="8"/>
</dbReference>
<feature type="compositionally biased region" description="Pro residues" evidence="2">
    <location>
        <begin position="871"/>
        <end position="883"/>
    </location>
</feature>
<evidence type="ECO:0000256" key="1">
    <source>
        <dbReference type="ARBA" id="ARBA00022729"/>
    </source>
</evidence>
<name>F0YG03_AURAN</name>
<dbReference type="SUPFAM" id="SSF69318">
    <property type="entry name" value="Integrin alpha N-terminal domain"/>
    <property type="match status" value="3"/>
</dbReference>
<protein>
    <submittedName>
        <fullName evidence="3">Uncharacterized protein</fullName>
    </submittedName>
</protein>
<dbReference type="InParanoid" id="F0YG03"/>
<feature type="compositionally biased region" description="Low complexity" evidence="2">
    <location>
        <begin position="1235"/>
        <end position="1247"/>
    </location>
</feature>
<feature type="compositionally biased region" description="Low complexity" evidence="2">
    <location>
        <begin position="1632"/>
        <end position="1649"/>
    </location>
</feature>
<feature type="compositionally biased region" description="Acidic residues" evidence="2">
    <location>
        <begin position="2218"/>
        <end position="2229"/>
    </location>
</feature>
<dbReference type="InterPro" id="IPR001680">
    <property type="entry name" value="WD40_rpt"/>
</dbReference>
<feature type="compositionally biased region" description="Acidic residues" evidence="2">
    <location>
        <begin position="2255"/>
        <end position="2269"/>
    </location>
</feature>
<feature type="region of interest" description="Disordered" evidence="2">
    <location>
        <begin position="448"/>
        <end position="479"/>
    </location>
</feature>
<dbReference type="InterPro" id="IPR028994">
    <property type="entry name" value="Integrin_alpha_N"/>
</dbReference>
<evidence type="ECO:0000313" key="4">
    <source>
        <dbReference type="Proteomes" id="UP000002729"/>
    </source>
</evidence>
<evidence type="ECO:0000313" key="3">
    <source>
        <dbReference type="EMBL" id="EGB05804.1"/>
    </source>
</evidence>
<dbReference type="InterPro" id="IPR013517">
    <property type="entry name" value="FG-GAP"/>
</dbReference>
<keyword evidence="1" id="KW-0732">Signal</keyword>
<dbReference type="EMBL" id="GL833138">
    <property type="protein sequence ID" value="EGB05804.1"/>
    <property type="molecule type" value="Genomic_DNA"/>
</dbReference>
<dbReference type="PANTHER" id="PTHR44103:SF1">
    <property type="entry name" value="PROPROTEIN CONVERTASE P"/>
    <property type="match status" value="1"/>
</dbReference>
<dbReference type="RefSeq" id="XP_009039349.1">
    <property type="nucleotide sequence ID" value="XM_009041101.1"/>
</dbReference>
<evidence type="ECO:0000256" key="2">
    <source>
        <dbReference type="SAM" id="MobiDB-lite"/>
    </source>
</evidence>